<keyword evidence="2" id="KW-1185">Reference proteome</keyword>
<gene>
    <name evidence="1" type="ORF">MHYMCMPASI_00904</name>
</gene>
<reference evidence="1" key="1">
    <citation type="submission" date="2021-06" db="EMBL/GenBank/DDBJ databases">
        <authorList>
            <person name="Nardi T."/>
            <person name="Nardi T."/>
        </authorList>
    </citation>
    <scope>NUCLEOTIDE SEQUENCE</scope>
</reference>
<dbReference type="Proteomes" id="UP000837675">
    <property type="component" value="Unassembled WGS sequence"/>
</dbReference>
<sequence length="95" mass="10618">VQSYILSEAIQYLKQVASDNIKNQVVECTNNAIANLGTGSVSINGANAEPTRIITDFNKKILCCKVIRLEQELKGIGEKSKELWKLYNKPRIHNS</sequence>
<name>A0A8S4C2U6_9ACAR</name>
<protein>
    <submittedName>
        <fullName evidence="1">Uncharacterized protein</fullName>
    </submittedName>
</protein>
<feature type="non-terminal residue" evidence="1">
    <location>
        <position position="1"/>
    </location>
</feature>
<accession>A0A8S4C2U6</accession>
<evidence type="ECO:0000313" key="1">
    <source>
        <dbReference type="EMBL" id="CAG7597008.1"/>
    </source>
</evidence>
<dbReference type="EMBL" id="CAJVAF010000318">
    <property type="protein sequence ID" value="CAG7597008.1"/>
    <property type="molecule type" value="Genomic_DNA"/>
</dbReference>
<evidence type="ECO:0000313" key="2">
    <source>
        <dbReference type="Proteomes" id="UP000837675"/>
    </source>
</evidence>
<comment type="caution">
    <text evidence="1">The sequence shown here is derived from an EMBL/GenBank/DDBJ whole genome shotgun (WGS) entry which is preliminary data.</text>
</comment>
<dbReference type="AlphaFoldDB" id="A0A8S4C2U6"/>
<proteinExistence type="predicted"/>
<organism evidence="1 2">
    <name type="scientific">Hyalomma marginatum</name>
    <dbReference type="NCBI Taxonomy" id="34627"/>
    <lineage>
        <taxon>Eukaryota</taxon>
        <taxon>Metazoa</taxon>
        <taxon>Ecdysozoa</taxon>
        <taxon>Arthropoda</taxon>
        <taxon>Chelicerata</taxon>
        <taxon>Arachnida</taxon>
        <taxon>Acari</taxon>
        <taxon>Parasitiformes</taxon>
        <taxon>Ixodida</taxon>
        <taxon>Ixodoidea</taxon>
        <taxon>Ixodidae</taxon>
        <taxon>Hyalomminae</taxon>
        <taxon>Hyalomma</taxon>
    </lineage>
</organism>